<sequence length="196" mass="21023">MVTNPSFKPFGLGTTDGMRETVRRVTGRWWLVTLFGVATVVLGVLLLVHLATAVGALAILVAIALIVDGIDELVTADRQRRRWAAYALGAVWIVIGVIALVWPGITLLALAVTIGIGLIVGGIMQVMMAVSMRAELPMWGLWLALGIVTVIIGVLALAWPGITILTLAIWLGIILVVRGFGAVWFSLMLRRAHQLA</sequence>
<dbReference type="OrthoDB" id="3628303at2"/>
<evidence type="ECO:0000256" key="1">
    <source>
        <dbReference type="SAM" id="Phobius"/>
    </source>
</evidence>
<keyword evidence="3" id="KW-1185">Reference proteome</keyword>
<comment type="caution">
    <text evidence="2">The sequence shown here is derived from an EMBL/GenBank/DDBJ whole genome shotgun (WGS) entry which is preliminary data.</text>
</comment>
<feature type="transmembrane region" description="Helical" evidence="1">
    <location>
        <begin position="108"/>
        <end position="127"/>
    </location>
</feature>
<dbReference type="PANTHER" id="PTHR34989">
    <property type="entry name" value="PROTEIN HDED"/>
    <property type="match status" value="1"/>
</dbReference>
<feature type="transmembrane region" description="Helical" evidence="1">
    <location>
        <begin position="29"/>
        <end position="48"/>
    </location>
</feature>
<dbReference type="InterPro" id="IPR052712">
    <property type="entry name" value="Acid_resist_chaperone_HdeD"/>
</dbReference>
<dbReference type="PANTHER" id="PTHR34989:SF1">
    <property type="entry name" value="PROTEIN HDED"/>
    <property type="match status" value="1"/>
</dbReference>
<accession>A0A6N7ZB77</accession>
<dbReference type="Proteomes" id="UP000440096">
    <property type="component" value="Unassembled WGS sequence"/>
</dbReference>
<proteinExistence type="predicted"/>
<feature type="transmembrane region" description="Helical" evidence="1">
    <location>
        <begin position="139"/>
        <end position="162"/>
    </location>
</feature>
<feature type="transmembrane region" description="Helical" evidence="1">
    <location>
        <begin position="54"/>
        <end position="71"/>
    </location>
</feature>
<evidence type="ECO:0000313" key="3">
    <source>
        <dbReference type="Proteomes" id="UP000440096"/>
    </source>
</evidence>
<dbReference type="Pfam" id="PF03729">
    <property type="entry name" value="DUF308"/>
    <property type="match status" value="2"/>
</dbReference>
<dbReference type="EMBL" id="WMBA01000085">
    <property type="protein sequence ID" value="MTD59016.1"/>
    <property type="molecule type" value="Genomic_DNA"/>
</dbReference>
<feature type="transmembrane region" description="Helical" evidence="1">
    <location>
        <begin position="83"/>
        <end position="102"/>
    </location>
</feature>
<feature type="transmembrane region" description="Helical" evidence="1">
    <location>
        <begin position="168"/>
        <end position="189"/>
    </location>
</feature>
<evidence type="ECO:0000313" key="2">
    <source>
        <dbReference type="EMBL" id="MTD59016.1"/>
    </source>
</evidence>
<reference evidence="2 3" key="1">
    <citation type="submission" date="2019-11" db="EMBL/GenBank/DDBJ databases">
        <title>Draft genome of Amycolatopsis RM579.</title>
        <authorList>
            <person name="Duangmal K."/>
            <person name="Mingma R."/>
        </authorList>
    </citation>
    <scope>NUCLEOTIDE SEQUENCE [LARGE SCALE GENOMIC DNA]</scope>
    <source>
        <strain evidence="2 3">RM579</strain>
    </source>
</reference>
<dbReference type="AlphaFoldDB" id="A0A6N7ZB77"/>
<evidence type="ECO:0008006" key="4">
    <source>
        <dbReference type="Google" id="ProtNLM"/>
    </source>
</evidence>
<keyword evidence="1" id="KW-0812">Transmembrane</keyword>
<gene>
    <name evidence="2" type="ORF">GKO32_34280</name>
</gene>
<keyword evidence="1" id="KW-0472">Membrane</keyword>
<keyword evidence="1" id="KW-1133">Transmembrane helix</keyword>
<protein>
    <recommendedName>
        <fullName evidence="4">HdeD family acid-resistance protein</fullName>
    </recommendedName>
</protein>
<dbReference type="InterPro" id="IPR005325">
    <property type="entry name" value="DUF308_memb"/>
</dbReference>
<dbReference type="RefSeq" id="WP_154761082.1">
    <property type="nucleotide sequence ID" value="NZ_WMBA01000085.1"/>
</dbReference>
<dbReference type="GO" id="GO:0005886">
    <property type="term" value="C:plasma membrane"/>
    <property type="evidence" value="ECO:0007669"/>
    <property type="project" value="TreeGrafter"/>
</dbReference>
<organism evidence="2 3">
    <name type="scientific">Amycolatopsis pithecellobii</name>
    <dbReference type="NCBI Taxonomy" id="664692"/>
    <lineage>
        <taxon>Bacteria</taxon>
        <taxon>Bacillati</taxon>
        <taxon>Actinomycetota</taxon>
        <taxon>Actinomycetes</taxon>
        <taxon>Pseudonocardiales</taxon>
        <taxon>Pseudonocardiaceae</taxon>
        <taxon>Amycolatopsis</taxon>
    </lineage>
</organism>
<name>A0A6N7ZB77_9PSEU</name>